<protein>
    <submittedName>
        <fullName evidence="1">Uncharacterized protein</fullName>
    </submittedName>
</protein>
<dbReference type="AlphaFoldDB" id="A0AAV5T7R8"/>
<gene>
    <name evidence="1" type="ORF">PENTCL1PPCAC_12363</name>
</gene>
<accession>A0AAV5T7R8</accession>
<comment type="caution">
    <text evidence="1">The sequence shown here is derived from an EMBL/GenBank/DDBJ whole genome shotgun (WGS) entry which is preliminary data.</text>
</comment>
<evidence type="ECO:0000313" key="1">
    <source>
        <dbReference type="EMBL" id="GMS90188.1"/>
    </source>
</evidence>
<dbReference type="EMBL" id="BTSX01000003">
    <property type="protein sequence ID" value="GMS90188.1"/>
    <property type="molecule type" value="Genomic_DNA"/>
</dbReference>
<keyword evidence="2" id="KW-1185">Reference proteome</keyword>
<reference evidence="1" key="1">
    <citation type="submission" date="2023-10" db="EMBL/GenBank/DDBJ databases">
        <title>Genome assembly of Pristionchus species.</title>
        <authorList>
            <person name="Yoshida K."/>
            <person name="Sommer R.J."/>
        </authorList>
    </citation>
    <scope>NUCLEOTIDE SEQUENCE</scope>
    <source>
        <strain evidence="1">RS0144</strain>
    </source>
</reference>
<evidence type="ECO:0000313" key="2">
    <source>
        <dbReference type="Proteomes" id="UP001432027"/>
    </source>
</evidence>
<dbReference type="Proteomes" id="UP001432027">
    <property type="component" value="Unassembled WGS sequence"/>
</dbReference>
<name>A0AAV5T7R8_9BILA</name>
<sequence>MSYSGRNYSRCPCNSRESLLVDRKILGPRREKIATLVYSVNPLQCDVHSVAILRASRAREGRECSFVISGSSSDTL</sequence>
<proteinExistence type="predicted"/>
<organism evidence="1 2">
    <name type="scientific">Pristionchus entomophagus</name>
    <dbReference type="NCBI Taxonomy" id="358040"/>
    <lineage>
        <taxon>Eukaryota</taxon>
        <taxon>Metazoa</taxon>
        <taxon>Ecdysozoa</taxon>
        <taxon>Nematoda</taxon>
        <taxon>Chromadorea</taxon>
        <taxon>Rhabditida</taxon>
        <taxon>Rhabditina</taxon>
        <taxon>Diplogasteromorpha</taxon>
        <taxon>Diplogasteroidea</taxon>
        <taxon>Neodiplogasteridae</taxon>
        <taxon>Pristionchus</taxon>
    </lineage>
</organism>